<keyword evidence="2" id="KW-1185">Reference proteome</keyword>
<organism evidence="1 2">
    <name type="scientific">Phytophthora megakarya</name>
    <dbReference type="NCBI Taxonomy" id="4795"/>
    <lineage>
        <taxon>Eukaryota</taxon>
        <taxon>Sar</taxon>
        <taxon>Stramenopiles</taxon>
        <taxon>Oomycota</taxon>
        <taxon>Peronosporomycetes</taxon>
        <taxon>Peronosporales</taxon>
        <taxon>Peronosporaceae</taxon>
        <taxon>Phytophthora</taxon>
    </lineage>
</organism>
<dbReference type="InterPro" id="IPR036691">
    <property type="entry name" value="Endo/exonu/phosph_ase_sf"/>
</dbReference>
<evidence type="ECO:0000313" key="1">
    <source>
        <dbReference type="EMBL" id="OWZ15414.1"/>
    </source>
</evidence>
<dbReference type="GO" id="GO:0003964">
    <property type="term" value="F:RNA-directed DNA polymerase activity"/>
    <property type="evidence" value="ECO:0007669"/>
    <property type="project" value="UniProtKB-KW"/>
</dbReference>
<dbReference type="Proteomes" id="UP000198211">
    <property type="component" value="Unassembled WGS sequence"/>
</dbReference>
<accession>A0A225WDD3</accession>
<evidence type="ECO:0000313" key="2">
    <source>
        <dbReference type="Proteomes" id="UP000198211"/>
    </source>
</evidence>
<proteinExistence type="predicted"/>
<name>A0A225WDD3_9STRA</name>
<dbReference type="SUPFAM" id="SSF56219">
    <property type="entry name" value="DNase I-like"/>
    <property type="match status" value="1"/>
</dbReference>
<gene>
    <name evidence="1" type="ORF">PHMEG_00010945</name>
</gene>
<keyword evidence="1" id="KW-0808">Transferase</keyword>
<dbReference type="AlphaFoldDB" id="A0A225WDD3"/>
<reference evidence="2" key="1">
    <citation type="submission" date="2017-03" db="EMBL/GenBank/DDBJ databases">
        <title>Phytopthora megakarya and P. palmivora, two closely related causual agents of cacao black pod achieved similar genome size and gene model numbers by different mechanisms.</title>
        <authorList>
            <person name="Ali S."/>
            <person name="Shao J."/>
            <person name="Larry D.J."/>
            <person name="Kronmiller B."/>
            <person name="Shen D."/>
            <person name="Strem M.D."/>
            <person name="Melnick R.L."/>
            <person name="Guiltinan M.J."/>
            <person name="Tyler B.M."/>
            <person name="Meinhardt L.W."/>
            <person name="Bailey B.A."/>
        </authorList>
    </citation>
    <scope>NUCLEOTIDE SEQUENCE [LARGE SCALE GENOMIC DNA]</scope>
    <source>
        <strain evidence="2">zdho120</strain>
    </source>
</reference>
<sequence length="266" mass="29525">MGCVPTGSLLLWQRPTSINSQEGQQGLPLLSETRDARVDTQFTGLLTQNVKGLGASTTDRDAWFRSLRQSYACPLTRNHVEDSDFDFYRNLHDAGWGFRVGPSCPFLSYWLPVVGKKTGVGVLVNPYGDLGDTHSMFESRWNSHFMAVTGQLHGRVIIAVNIYAPHKAPAQKAFFRELADLEFPPDVLLAVGQRVRIMILCGFSWTHGDLLTQSKRPGPAHGQRGNCEGIIKTRTYTATLFLAMERLPLDLIAGTSMLNFISGLRT</sequence>
<keyword evidence="1" id="KW-0695">RNA-directed DNA polymerase</keyword>
<dbReference type="EMBL" id="NBNE01001128">
    <property type="protein sequence ID" value="OWZ15414.1"/>
    <property type="molecule type" value="Genomic_DNA"/>
</dbReference>
<protein>
    <submittedName>
        <fullName evidence="1">Reverse transcriptase</fullName>
    </submittedName>
</protein>
<dbReference type="STRING" id="4795.A0A225WDD3"/>
<comment type="caution">
    <text evidence="1">The sequence shown here is derived from an EMBL/GenBank/DDBJ whole genome shotgun (WGS) entry which is preliminary data.</text>
</comment>
<keyword evidence="1" id="KW-0548">Nucleotidyltransferase</keyword>